<evidence type="ECO:0008006" key="4">
    <source>
        <dbReference type="Google" id="ProtNLM"/>
    </source>
</evidence>
<dbReference type="EMBL" id="JABEMA010000002">
    <property type="protein sequence ID" value="NNH21560.1"/>
    <property type="molecule type" value="Genomic_DNA"/>
</dbReference>
<feature type="transmembrane region" description="Helical" evidence="1">
    <location>
        <begin position="140"/>
        <end position="161"/>
    </location>
</feature>
<dbReference type="RefSeq" id="WP_171201424.1">
    <property type="nucleotide sequence ID" value="NZ_BAAANP010000002.1"/>
</dbReference>
<evidence type="ECO:0000256" key="1">
    <source>
        <dbReference type="SAM" id="Phobius"/>
    </source>
</evidence>
<feature type="transmembrane region" description="Helical" evidence="1">
    <location>
        <begin position="59"/>
        <end position="78"/>
    </location>
</feature>
<sequence length="252" mass="26695">MSSDAGGDHSGRGRVTTAWGSVGEKAGTHPLPLVLAGAVLFLGMGGALVSIMTTHPLPGVIGLAMLALGVGVPVTLVLERRWNRTRPGPQLSTDPETGAPSTLVACAPWTGAQRWIGALVLLVPLGAAAVAALASGRAATAVVVGALAVFVAHLLAPWVAAEGVHLSASGITVRHYGRPRHVAWDDVRDVDMTMWFEIERVRGRRVRFTPRQLAVRWVHLWVHIRLCLVEPDRRLLLGTSASLDPGLWGARS</sequence>
<feature type="transmembrane region" description="Helical" evidence="1">
    <location>
        <begin position="33"/>
        <end position="53"/>
    </location>
</feature>
<feature type="transmembrane region" description="Helical" evidence="1">
    <location>
        <begin position="115"/>
        <end position="134"/>
    </location>
</feature>
<keyword evidence="1" id="KW-0472">Membrane</keyword>
<dbReference type="Proteomes" id="UP000555552">
    <property type="component" value="Unassembled WGS sequence"/>
</dbReference>
<evidence type="ECO:0000313" key="3">
    <source>
        <dbReference type="Proteomes" id="UP000555552"/>
    </source>
</evidence>
<evidence type="ECO:0000313" key="2">
    <source>
        <dbReference type="EMBL" id="NNH21560.1"/>
    </source>
</evidence>
<proteinExistence type="predicted"/>
<protein>
    <recommendedName>
        <fullName evidence="4">PH domain-containing protein</fullName>
    </recommendedName>
</protein>
<keyword evidence="3" id="KW-1185">Reference proteome</keyword>
<reference evidence="2 3" key="1">
    <citation type="submission" date="2020-05" db="EMBL/GenBank/DDBJ databases">
        <title>MicrobeNet Type strains.</title>
        <authorList>
            <person name="Nicholson A.C."/>
        </authorList>
    </citation>
    <scope>NUCLEOTIDE SEQUENCE [LARGE SCALE GENOMIC DNA]</scope>
    <source>
        <strain evidence="2 3">JCM 14547</strain>
    </source>
</reference>
<accession>A0A849BET6</accession>
<organism evidence="2 3">
    <name type="scientific">Pseudokineococcus marinus</name>
    <dbReference type="NCBI Taxonomy" id="351215"/>
    <lineage>
        <taxon>Bacteria</taxon>
        <taxon>Bacillati</taxon>
        <taxon>Actinomycetota</taxon>
        <taxon>Actinomycetes</taxon>
        <taxon>Kineosporiales</taxon>
        <taxon>Kineosporiaceae</taxon>
        <taxon>Pseudokineococcus</taxon>
    </lineage>
</organism>
<keyword evidence="1" id="KW-0812">Transmembrane</keyword>
<keyword evidence="1" id="KW-1133">Transmembrane helix</keyword>
<name>A0A849BET6_9ACTN</name>
<gene>
    <name evidence="2" type="ORF">HLB09_00365</name>
</gene>
<dbReference type="AlphaFoldDB" id="A0A849BET6"/>
<comment type="caution">
    <text evidence="2">The sequence shown here is derived from an EMBL/GenBank/DDBJ whole genome shotgun (WGS) entry which is preliminary data.</text>
</comment>